<evidence type="ECO:0000313" key="2">
    <source>
        <dbReference type="Proteomes" id="UP000789860"/>
    </source>
</evidence>
<protein>
    <submittedName>
        <fullName evidence="1">9150_t:CDS:1</fullName>
    </submittedName>
</protein>
<feature type="non-terminal residue" evidence="1">
    <location>
        <position position="719"/>
    </location>
</feature>
<dbReference type="Proteomes" id="UP000789860">
    <property type="component" value="Unassembled WGS sequence"/>
</dbReference>
<comment type="caution">
    <text evidence="1">The sequence shown here is derived from an EMBL/GenBank/DDBJ whole genome shotgun (WGS) entry which is preliminary data.</text>
</comment>
<name>A0ACA9M775_9GLOM</name>
<keyword evidence="2" id="KW-1185">Reference proteome</keyword>
<accession>A0ACA9M775</accession>
<evidence type="ECO:0000313" key="1">
    <source>
        <dbReference type="EMBL" id="CAG8568496.1"/>
    </source>
</evidence>
<sequence>ILADTLSDNYGKTIYYFFAIPYPNGVFGVRSVLGWRLTFFLDDYVILLLGLTPVIPFYVIIQVMIDVFFCYAYICSLPIIDSIFNFFVGMVLTRAVAALFSDKKKIYDYLMEVDDESNLMPIDKDRGEVDIDTYELAKKHRFIHRFFAFLFFLNYSNGKFMWRQSLVGYVDKEQKFFTSKTNSMIIKYKKSVNIDLFGRGKIIKQSKDQKTPRYWSATLDIEDNRMYLVQKFEIQDIGVAFSGRVFRKNVQLFPNFYNKSSESSDKSKNESSELSDELMKITYHHGDFKEYLNDKNDDNYNWKLDINNSKLILLFDEKYKPKNSDTWNLKIKNNKAFITNTRLIDECEALNNNGKKAINLDRDVSLKGKWKIANQKIIHEKKSHDKYKIKKTILNDSPNNDKNLWEDKNLLVDGNSRLRIEKNGIYMEYKLIKENIKKAEAKINIDDKNEEIEIKDQMSKDNALHVGDYPFWDATLKKYESNIFLKHKINQENVISMSIEGKKLINSDIEDFKNEEDFKQNDNDNIINLTYSKIQYREILYRKGLAETFQSLTINNEVKITKEGDTIIIREIDNNWFRGICNYICNHIFSEKSKDKNVDEINKLEIKRKYWFREEKNQLEISVENINKKLAKIYILANSIIKIKNQDEIINHQDEIINHQDEIINHQDEIINHQDEIINHQDEIINHQDKIINHQDEIIKMKNGGKLKIESTQSDGLTI</sequence>
<reference evidence="1" key="1">
    <citation type="submission" date="2021-06" db="EMBL/GenBank/DDBJ databases">
        <authorList>
            <person name="Kallberg Y."/>
            <person name="Tangrot J."/>
            <person name="Rosling A."/>
        </authorList>
    </citation>
    <scope>NUCLEOTIDE SEQUENCE</scope>
    <source>
        <strain evidence="1">AU212A</strain>
    </source>
</reference>
<proteinExistence type="predicted"/>
<organism evidence="1 2">
    <name type="scientific">Scutellospora calospora</name>
    <dbReference type="NCBI Taxonomy" id="85575"/>
    <lineage>
        <taxon>Eukaryota</taxon>
        <taxon>Fungi</taxon>
        <taxon>Fungi incertae sedis</taxon>
        <taxon>Mucoromycota</taxon>
        <taxon>Glomeromycotina</taxon>
        <taxon>Glomeromycetes</taxon>
        <taxon>Diversisporales</taxon>
        <taxon>Gigasporaceae</taxon>
        <taxon>Scutellospora</taxon>
    </lineage>
</organism>
<gene>
    <name evidence="1" type="ORF">SCALOS_LOCUS5765</name>
</gene>
<dbReference type="EMBL" id="CAJVPM010009931">
    <property type="protein sequence ID" value="CAG8568496.1"/>
    <property type="molecule type" value="Genomic_DNA"/>
</dbReference>
<feature type="non-terminal residue" evidence="1">
    <location>
        <position position="1"/>
    </location>
</feature>